<evidence type="ECO:0000256" key="1">
    <source>
        <dbReference type="ARBA" id="ARBA00001936"/>
    </source>
</evidence>
<reference evidence="10" key="1">
    <citation type="submission" date="2020-01" db="EMBL/GenBank/DDBJ databases">
        <title>'Steroidobacter agaridevorans' sp. nov., agar-degrading bacteria isolated from rhizosphere soils.</title>
        <authorList>
            <person name="Ikenaga M."/>
            <person name="Kataoka M."/>
            <person name="Murouchi A."/>
            <person name="Katsuragi S."/>
            <person name="Sakai M."/>
        </authorList>
    </citation>
    <scope>NUCLEOTIDE SEQUENCE [LARGE SCALE GENOMIC DNA]</scope>
    <source>
        <strain evidence="10">YU21-B</strain>
    </source>
</reference>
<dbReference type="Proteomes" id="UP000445000">
    <property type="component" value="Unassembled WGS sequence"/>
</dbReference>
<evidence type="ECO:0000256" key="7">
    <source>
        <dbReference type="ARBA" id="ARBA00044951"/>
    </source>
</evidence>
<evidence type="ECO:0000313" key="10">
    <source>
        <dbReference type="Proteomes" id="UP000445000"/>
    </source>
</evidence>
<dbReference type="GO" id="GO:0047828">
    <property type="term" value="F:D-lyxose ketol-isomerase activity"/>
    <property type="evidence" value="ECO:0007669"/>
    <property type="project" value="UniProtKB-EC"/>
</dbReference>
<evidence type="ECO:0000256" key="3">
    <source>
        <dbReference type="ARBA" id="ARBA00023211"/>
    </source>
</evidence>
<comment type="similarity">
    <text evidence="7">Belongs to the D-lyxose ketol-isomerase family.</text>
</comment>
<evidence type="ECO:0000256" key="4">
    <source>
        <dbReference type="ARBA" id="ARBA00023235"/>
    </source>
</evidence>
<comment type="catalytic activity">
    <reaction evidence="6">
        <text>D-lyxose = D-xylulose</text>
        <dbReference type="Rhea" id="RHEA:14201"/>
        <dbReference type="ChEBI" id="CHEBI:16789"/>
        <dbReference type="ChEBI" id="CHEBI:17140"/>
        <dbReference type="EC" id="5.3.1.15"/>
    </reaction>
</comment>
<dbReference type="SUPFAM" id="SSF51182">
    <property type="entry name" value="RmlC-like cupins"/>
    <property type="match status" value="1"/>
</dbReference>
<comment type="caution">
    <text evidence="9">The sequence shown here is derived from an EMBL/GenBank/DDBJ whole genome shotgun (WGS) entry which is preliminary data.</text>
</comment>
<evidence type="ECO:0000256" key="6">
    <source>
        <dbReference type="ARBA" id="ARBA00044907"/>
    </source>
</evidence>
<keyword evidence="2" id="KW-0479">Metal-binding</keyword>
<dbReference type="Gene3D" id="2.60.120.10">
    <property type="entry name" value="Jelly Rolls"/>
    <property type="match status" value="1"/>
</dbReference>
<dbReference type="InterPro" id="IPR011051">
    <property type="entry name" value="RmlC_Cupin_sf"/>
</dbReference>
<organism evidence="9 10">
    <name type="scientific">Steroidobacter agaridevorans</name>
    <dbReference type="NCBI Taxonomy" id="2695856"/>
    <lineage>
        <taxon>Bacteria</taxon>
        <taxon>Pseudomonadati</taxon>
        <taxon>Pseudomonadota</taxon>
        <taxon>Gammaproteobacteria</taxon>
        <taxon>Steroidobacterales</taxon>
        <taxon>Steroidobacteraceae</taxon>
        <taxon>Steroidobacter</taxon>
    </lineage>
</organism>
<name>A0A829YF72_9GAMM</name>
<comment type="cofactor">
    <cofactor evidence="1">
        <name>Mn(2+)</name>
        <dbReference type="ChEBI" id="CHEBI:29035"/>
    </cofactor>
</comment>
<evidence type="ECO:0000256" key="5">
    <source>
        <dbReference type="ARBA" id="ARBA00023277"/>
    </source>
</evidence>
<gene>
    <name evidence="9" type="ORF">GCM10011487_32460</name>
</gene>
<keyword evidence="5" id="KW-0119">Carbohydrate metabolism</keyword>
<evidence type="ECO:0000256" key="2">
    <source>
        <dbReference type="ARBA" id="ARBA00022723"/>
    </source>
</evidence>
<accession>A0A829YF72</accession>
<dbReference type="EC" id="5.3.1.15" evidence="8"/>
<dbReference type="AlphaFoldDB" id="A0A829YF72"/>
<evidence type="ECO:0000256" key="8">
    <source>
        <dbReference type="ARBA" id="ARBA00044972"/>
    </source>
</evidence>
<keyword evidence="10" id="KW-1185">Reference proteome</keyword>
<proteinExistence type="inferred from homology"/>
<protein>
    <recommendedName>
        <fullName evidence="8">D-lyxose ketol-isomerase</fullName>
        <ecNumber evidence="8">5.3.1.15</ecNumber>
    </recommendedName>
</protein>
<dbReference type="InterPro" id="IPR047581">
    <property type="entry name" value="EcSI_cupin"/>
</dbReference>
<dbReference type="InterPro" id="IPR010864">
    <property type="entry name" value="D-lyxose_isomer"/>
</dbReference>
<dbReference type="CDD" id="cd20309">
    <property type="entry name" value="cupin_EcSI"/>
    <property type="match status" value="1"/>
</dbReference>
<dbReference type="InterPro" id="IPR014710">
    <property type="entry name" value="RmlC-like_jellyroll"/>
</dbReference>
<dbReference type="GO" id="GO:0046872">
    <property type="term" value="F:metal ion binding"/>
    <property type="evidence" value="ECO:0007669"/>
    <property type="project" value="UniProtKB-KW"/>
</dbReference>
<keyword evidence="3" id="KW-0464">Manganese</keyword>
<sequence length="223" mass="25258">MKRSEINALIDDAIALLHEHQVRLPPFAYWSPAEWATKGEECDEIRQCKLGWDITDFGSGDFDKVGLVVFTVRNGHHKIAPYNKKPYAEKILVIQENQHTPMHHHMLKSEDIICKSGGNLLIRLFNRAPDGTLSDSDVEVSLDGVRYRVKAGHTFRLQPGDSITLTPYLYHEFWAEEGRGTAIVGEVSSVNDDETDNAFHAKVGRFPTIDEDEPVTHKLCTEY</sequence>
<evidence type="ECO:0000313" key="9">
    <source>
        <dbReference type="EMBL" id="GFE81246.1"/>
    </source>
</evidence>
<dbReference type="RefSeq" id="WP_161812922.1">
    <property type="nucleotide sequence ID" value="NZ_BLJN01000003.1"/>
</dbReference>
<keyword evidence="4" id="KW-0413">Isomerase</keyword>
<dbReference type="Pfam" id="PF07385">
    <property type="entry name" value="Lyx_isomer"/>
    <property type="match status" value="1"/>
</dbReference>
<dbReference type="EMBL" id="BLJN01000003">
    <property type="protein sequence ID" value="GFE81246.1"/>
    <property type="molecule type" value="Genomic_DNA"/>
</dbReference>